<dbReference type="SUPFAM" id="SSF47954">
    <property type="entry name" value="Cyclin-like"/>
    <property type="match status" value="1"/>
</dbReference>
<evidence type="ECO:0000313" key="6">
    <source>
        <dbReference type="Proteomes" id="UP000749559"/>
    </source>
</evidence>
<dbReference type="InterPro" id="IPR039361">
    <property type="entry name" value="Cyclin"/>
</dbReference>
<sequence>MRLHSGVDNTQLMVMLQDALVKETQIWKPLQYEPVKNKDVEIGSEERDEATRWLGRLTEQFHMHPETMALAVTVLDRFLHSVKARPKYLRCITLTCFYLAAKSTEEDEIIPGTDELVRESGCACSVVDVLRMERIILDKLSWDLRSITSLDFLHIFHALLMSRCPHLLDSMRNMTASRQLSILTRKLERCIAFHEILAYRPATVALALLSLELELFVPEWFRMTIALQKTIQVNNHDLIHCREIMTHHLSLYPRLHVAYIHNKTSKRKVEEIEVDDDEDIYDSIKRLYNEDDNSSSVITVVSGS</sequence>
<dbReference type="InterPro" id="IPR013763">
    <property type="entry name" value="Cyclin-like_dom"/>
</dbReference>
<evidence type="ECO:0000256" key="1">
    <source>
        <dbReference type="ARBA" id="ARBA00022618"/>
    </source>
</evidence>
<gene>
    <name evidence="5" type="ORF">OFUS_LOCUS4019</name>
</gene>
<dbReference type="Proteomes" id="UP000749559">
    <property type="component" value="Unassembled WGS sequence"/>
</dbReference>
<reference evidence="5" key="1">
    <citation type="submission" date="2022-03" db="EMBL/GenBank/DDBJ databases">
        <authorList>
            <person name="Martin C."/>
        </authorList>
    </citation>
    <scope>NUCLEOTIDE SEQUENCE</scope>
</reference>
<dbReference type="InterPro" id="IPR006671">
    <property type="entry name" value="Cyclin_N"/>
</dbReference>
<keyword evidence="3" id="KW-0131">Cell cycle</keyword>
<comment type="caution">
    <text evidence="5">The sequence shown here is derived from an EMBL/GenBank/DDBJ whole genome shotgun (WGS) entry which is preliminary data.</text>
</comment>
<dbReference type="PROSITE" id="PS00292">
    <property type="entry name" value="CYCLINS"/>
    <property type="match status" value="1"/>
</dbReference>
<dbReference type="Pfam" id="PF00134">
    <property type="entry name" value="Cyclin_N"/>
    <property type="match status" value="1"/>
</dbReference>
<dbReference type="GO" id="GO:0051301">
    <property type="term" value="P:cell division"/>
    <property type="evidence" value="ECO:0007669"/>
    <property type="project" value="UniProtKB-KW"/>
</dbReference>
<dbReference type="Gene3D" id="1.10.472.10">
    <property type="entry name" value="Cyclin-like"/>
    <property type="match status" value="2"/>
</dbReference>
<keyword evidence="1" id="KW-0132">Cell division</keyword>
<dbReference type="InterPro" id="IPR048258">
    <property type="entry name" value="Cyclins_cyclin-box"/>
</dbReference>
<protein>
    <submittedName>
        <fullName evidence="5">Uncharacterized protein</fullName>
    </submittedName>
</protein>
<dbReference type="PANTHER" id="PTHR10177">
    <property type="entry name" value="CYCLINS"/>
    <property type="match status" value="1"/>
</dbReference>
<proteinExistence type="inferred from homology"/>
<comment type="similarity">
    <text evidence="4">Belongs to the cyclin family.</text>
</comment>
<keyword evidence="6" id="KW-1185">Reference proteome</keyword>
<evidence type="ECO:0000313" key="5">
    <source>
        <dbReference type="EMBL" id="CAH1776889.1"/>
    </source>
</evidence>
<name>A0A8J1TG21_OWEFU</name>
<dbReference type="OrthoDB" id="769138at2759"/>
<dbReference type="InterPro" id="IPR036915">
    <property type="entry name" value="Cyclin-like_sf"/>
</dbReference>
<evidence type="ECO:0000256" key="2">
    <source>
        <dbReference type="ARBA" id="ARBA00023127"/>
    </source>
</evidence>
<dbReference type="SMART" id="SM00385">
    <property type="entry name" value="CYCLIN"/>
    <property type="match status" value="1"/>
</dbReference>
<organism evidence="5 6">
    <name type="scientific">Owenia fusiformis</name>
    <name type="common">Polychaete worm</name>
    <dbReference type="NCBI Taxonomy" id="6347"/>
    <lineage>
        <taxon>Eukaryota</taxon>
        <taxon>Metazoa</taxon>
        <taxon>Spiralia</taxon>
        <taxon>Lophotrochozoa</taxon>
        <taxon>Annelida</taxon>
        <taxon>Polychaeta</taxon>
        <taxon>Sedentaria</taxon>
        <taxon>Canalipalpata</taxon>
        <taxon>Sabellida</taxon>
        <taxon>Oweniida</taxon>
        <taxon>Oweniidae</taxon>
        <taxon>Owenia</taxon>
    </lineage>
</organism>
<evidence type="ECO:0000256" key="3">
    <source>
        <dbReference type="ARBA" id="ARBA00023306"/>
    </source>
</evidence>
<dbReference type="AlphaFoldDB" id="A0A8J1TG21"/>
<dbReference type="CDD" id="cd20526">
    <property type="entry name" value="CYCLIN_CCNI-like"/>
    <property type="match status" value="1"/>
</dbReference>
<accession>A0A8J1TG21</accession>
<evidence type="ECO:0000256" key="4">
    <source>
        <dbReference type="RuleBase" id="RU000383"/>
    </source>
</evidence>
<dbReference type="EMBL" id="CAIIXF020000002">
    <property type="protein sequence ID" value="CAH1776889.1"/>
    <property type="molecule type" value="Genomic_DNA"/>
</dbReference>
<keyword evidence="2 4" id="KW-0195">Cyclin</keyword>
<dbReference type="FunFam" id="1.10.472.10:FF:000006">
    <property type="entry name" value="Cyclin I"/>
    <property type="match status" value="1"/>
</dbReference>